<evidence type="ECO:0000313" key="3">
    <source>
        <dbReference type="EMBL" id="MBB3764692.1"/>
    </source>
</evidence>
<dbReference type="InterPro" id="IPR028087">
    <property type="entry name" value="Tad_N"/>
</dbReference>
<evidence type="ECO:0000256" key="1">
    <source>
        <dbReference type="SAM" id="Phobius"/>
    </source>
</evidence>
<keyword evidence="1" id="KW-0812">Transmembrane</keyword>
<dbReference type="Pfam" id="PF13400">
    <property type="entry name" value="Tad"/>
    <property type="match status" value="1"/>
</dbReference>
<sequence length="560" mass="58185">MRIGLDLFRNDDGAVAPTVAITLFALVAVGGVAFDYARIAGLDTELQNAADQAALAAATQLDQEAGTIARGTAAANALIDNLTFFGNDGAAAGTGVELSEVRFYASEADATADHPTDSTLCPTVGEVTDDASARFVCARTVARTANFALTPVVGASSGTASAKAVAGLGSSVCKVPPLMFCNPTETASDKTFDAGAFRGVGLRAVTQGSPGGWAPGNYGYLNTDIPNGAPGLRQALGWENPPGRCSPQTGVDTKPGVTTTVTGALNTRFDIYDSSTDCPAGGSCGASINSVKDVRRAANATGGNACRLHNNGWKLPTAANIYRPLTTAPMTGNYQMGHPRDICHYIPSGTAGSCWADPFGKGKWDRDAYFRSNYVRTVATANGGVGTRWTSGTGDGSWQKNTGLAENATRYEVYDWEINKRDTMVDGVMVMASSPAGASGATLVDHDKPVCSAAQGYSPGIIPAGSVGAPPDSTVRDRRLLSVAVINCLEHNVSGAEVDLPVIEWVDVFLVEPSLNRFDASNNKYTDQGDLYVEIIGATELAGGGTVGQVVRRDVPYLIE</sequence>
<dbReference type="EMBL" id="JACICF010000002">
    <property type="protein sequence ID" value="MBB3764692.1"/>
    <property type="molecule type" value="Genomic_DNA"/>
</dbReference>
<name>A0A839Z504_9SPHN</name>
<dbReference type="AlphaFoldDB" id="A0A839Z504"/>
<accession>A0A839Z504</accession>
<gene>
    <name evidence="3" type="ORF">FHS50_001754</name>
</gene>
<keyword evidence="1" id="KW-0472">Membrane</keyword>
<dbReference type="Proteomes" id="UP000578569">
    <property type="component" value="Unassembled WGS sequence"/>
</dbReference>
<reference evidence="3 4" key="1">
    <citation type="submission" date="2020-08" db="EMBL/GenBank/DDBJ databases">
        <title>Genomic Encyclopedia of Type Strains, Phase IV (KMG-IV): sequencing the most valuable type-strain genomes for metagenomic binning, comparative biology and taxonomic classification.</title>
        <authorList>
            <person name="Goeker M."/>
        </authorList>
    </citation>
    <scope>NUCLEOTIDE SEQUENCE [LARGE SCALE GENOMIC DNA]</scope>
    <source>
        <strain evidence="3 4">DSM 24194</strain>
    </source>
</reference>
<evidence type="ECO:0000313" key="4">
    <source>
        <dbReference type="Proteomes" id="UP000578569"/>
    </source>
</evidence>
<keyword evidence="1" id="KW-1133">Transmembrane helix</keyword>
<dbReference type="RefSeq" id="WP_183934072.1">
    <property type="nucleotide sequence ID" value="NZ_JACICF010000002.1"/>
</dbReference>
<keyword evidence="4" id="KW-1185">Reference proteome</keyword>
<protein>
    <submittedName>
        <fullName evidence="3">Flp pilus assembly protein TadG</fullName>
    </submittedName>
</protein>
<feature type="transmembrane region" description="Helical" evidence="1">
    <location>
        <begin position="14"/>
        <end position="34"/>
    </location>
</feature>
<comment type="caution">
    <text evidence="3">The sequence shown here is derived from an EMBL/GenBank/DDBJ whole genome shotgun (WGS) entry which is preliminary data.</text>
</comment>
<feature type="domain" description="Putative Flp pilus-assembly TadG-like N-terminal" evidence="2">
    <location>
        <begin position="13"/>
        <end position="59"/>
    </location>
</feature>
<organism evidence="3 4">
    <name type="scientific">Sphingomicrobium lutaoense</name>
    <dbReference type="NCBI Taxonomy" id="515949"/>
    <lineage>
        <taxon>Bacteria</taxon>
        <taxon>Pseudomonadati</taxon>
        <taxon>Pseudomonadota</taxon>
        <taxon>Alphaproteobacteria</taxon>
        <taxon>Sphingomonadales</taxon>
        <taxon>Sphingomonadaceae</taxon>
        <taxon>Sphingomicrobium</taxon>
    </lineage>
</organism>
<proteinExistence type="predicted"/>
<evidence type="ECO:0000259" key="2">
    <source>
        <dbReference type="Pfam" id="PF13400"/>
    </source>
</evidence>